<dbReference type="EMBL" id="CBTN010000072">
    <property type="protein sequence ID" value="CDH59616.1"/>
    <property type="molecule type" value="Genomic_DNA"/>
</dbReference>
<comment type="caution">
    <text evidence="1">The sequence shown here is derived from an EMBL/GenBank/DDBJ whole genome shotgun (WGS) entry which is preliminary data.</text>
</comment>
<evidence type="ECO:0000313" key="3">
    <source>
        <dbReference type="Proteomes" id="UP000027586"/>
    </source>
</evidence>
<dbReference type="EMBL" id="CBTN010000026">
    <property type="protein sequence ID" value="CDH54875.1"/>
    <property type="molecule type" value="Genomic_DNA"/>
</dbReference>
<dbReference type="Proteomes" id="UP000027586">
    <property type="component" value="Unassembled WGS sequence"/>
</dbReference>
<evidence type="ECO:0000313" key="2">
    <source>
        <dbReference type="EMBL" id="CDH59616.1"/>
    </source>
</evidence>
<organism evidence="1 3">
    <name type="scientific">Lichtheimia corymbifera JMRC:FSU:9682</name>
    <dbReference type="NCBI Taxonomy" id="1263082"/>
    <lineage>
        <taxon>Eukaryota</taxon>
        <taxon>Fungi</taxon>
        <taxon>Fungi incertae sedis</taxon>
        <taxon>Mucoromycota</taxon>
        <taxon>Mucoromycotina</taxon>
        <taxon>Mucoromycetes</taxon>
        <taxon>Mucorales</taxon>
        <taxon>Lichtheimiaceae</taxon>
        <taxon>Lichtheimia</taxon>
    </lineage>
</organism>
<keyword evidence="3" id="KW-1185">Reference proteome</keyword>
<dbReference type="VEuPathDB" id="FungiDB:LCOR_06088.1"/>
<protein>
    <submittedName>
        <fullName evidence="1">Uncharacterized protein</fullName>
    </submittedName>
</protein>
<sequence length="187" mass="21345">MVLHERRKRAELTFQACTYVLHHYQKGLEDHIKEADQSRKAKLNNLKRSFTVSSEKECFKKLDLDTYCSTYKLLSSSFRRFVNEGLASLSILHPALDLETTEERVESNDHDQAPLPFSLNDDDPGEDVGYVDIVHDSLAGVPVIDFVESQSFLRISDRERGKEHVLMSHTKVSQVPTTLGSIKKEHS</sequence>
<dbReference type="AlphaFoldDB" id="A0A068RYQ1"/>
<evidence type="ECO:0000313" key="1">
    <source>
        <dbReference type="EMBL" id="CDH54875.1"/>
    </source>
</evidence>
<accession>A0A068RYQ1</accession>
<reference evidence="1 3" key="1">
    <citation type="submission" date="2013-08" db="EMBL/GenBank/DDBJ databases">
        <title>Gene expansion shapes genome architecture in the human pathogen Lichtheimia corymbifera: an evolutionary genomics analysis in the ancient terrestrial Mucorales (Mucoromycotina).</title>
        <authorList>
            <person name="Schwartze V.U."/>
            <person name="Winter S."/>
            <person name="Shelest E."/>
            <person name="Marcet-Houben M."/>
            <person name="Horn F."/>
            <person name="Wehner S."/>
            <person name="Hoffmann K."/>
            <person name="Riege K."/>
            <person name="Sammeth M."/>
            <person name="Nowrousian M."/>
            <person name="Valiante V."/>
            <person name="Linde J."/>
            <person name="Jacobsen I.D."/>
            <person name="Marz M."/>
            <person name="Brakhage A.A."/>
            <person name="Gabaldon T."/>
            <person name="Bocker S."/>
            <person name="Voigt K."/>
        </authorList>
    </citation>
    <scope>NUCLEOTIDE SEQUENCE [LARGE SCALE GENOMIC DNA]</scope>
    <source>
        <strain evidence="1">FSU 9682</strain>
        <strain evidence="3">JMRC:FSU:9682</strain>
    </source>
</reference>
<name>A0A068RYQ1_9FUNG</name>
<proteinExistence type="predicted"/>
<gene>
    <name evidence="1" type="ORF">LCOR_06088.1</name>
    <name evidence="2" type="ORF">LCOR_10423.1</name>
</gene>
<dbReference type="VEuPathDB" id="FungiDB:LCOR_10423.1"/>